<evidence type="ECO:0000259" key="6">
    <source>
        <dbReference type="PROSITE" id="PS51387"/>
    </source>
</evidence>
<evidence type="ECO:0000256" key="1">
    <source>
        <dbReference type="ARBA" id="ARBA00005466"/>
    </source>
</evidence>
<keyword evidence="8" id="KW-1185">Reference proteome</keyword>
<keyword evidence="2" id="KW-0285">Flavoprotein</keyword>
<proteinExistence type="inferred from homology"/>
<dbReference type="RefSeq" id="XP_062646118.1">
    <property type="nucleotide sequence ID" value="XM_062795664.1"/>
</dbReference>
<dbReference type="InterPro" id="IPR000836">
    <property type="entry name" value="PRTase_dom"/>
</dbReference>
<dbReference type="Gene3D" id="3.40.50.300">
    <property type="entry name" value="P-loop containing nucleotide triphosphate hydrolases"/>
    <property type="match status" value="1"/>
</dbReference>
<evidence type="ECO:0000313" key="7">
    <source>
        <dbReference type="EMBL" id="KAK4122347.1"/>
    </source>
</evidence>
<dbReference type="GeneID" id="87832432"/>
<dbReference type="AlphaFoldDB" id="A0AAN6Z297"/>
<feature type="compositionally biased region" description="Basic and acidic residues" evidence="5">
    <location>
        <begin position="826"/>
        <end position="837"/>
    </location>
</feature>
<dbReference type="Pfam" id="PF04275">
    <property type="entry name" value="P-mevalo_kinase"/>
    <property type="match status" value="1"/>
</dbReference>
<comment type="similarity">
    <text evidence="1">Belongs to the oxygen-dependent FAD-linked oxidoreductase family.</text>
</comment>
<dbReference type="InterPro" id="IPR016169">
    <property type="entry name" value="FAD-bd_PCMH_sub2"/>
</dbReference>
<dbReference type="Proteomes" id="UP001302602">
    <property type="component" value="Unassembled WGS sequence"/>
</dbReference>
<evidence type="ECO:0000256" key="4">
    <source>
        <dbReference type="ARBA" id="ARBA00023002"/>
    </source>
</evidence>
<dbReference type="SUPFAM" id="SSF56176">
    <property type="entry name" value="FAD-binding/transporter-associated domain-like"/>
    <property type="match status" value="1"/>
</dbReference>
<reference evidence="7" key="1">
    <citation type="journal article" date="2023" name="Mol. Phylogenet. Evol.">
        <title>Genome-scale phylogeny and comparative genomics of the fungal order Sordariales.</title>
        <authorList>
            <person name="Hensen N."/>
            <person name="Bonometti L."/>
            <person name="Westerberg I."/>
            <person name="Brannstrom I.O."/>
            <person name="Guillou S."/>
            <person name="Cros-Aarteil S."/>
            <person name="Calhoun S."/>
            <person name="Haridas S."/>
            <person name="Kuo A."/>
            <person name="Mondo S."/>
            <person name="Pangilinan J."/>
            <person name="Riley R."/>
            <person name="LaButti K."/>
            <person name="Andreopoulos B."/>
            <person name="Lipzen A."/>
            <person name="Chen C."/>
            <person name="Yan M."/>
            <person name="Daum C."/>
            <person name="Ng V."/>
            <person name="Clum A."/>
            <person name="Steindorff A."/>
            <person name="Ohm R.A."/>
            <person name="Martin F."/>
            <person name="Silar P."/>
            <person name="Natvig D.O."/>
            <person name="Lalanne C."/>
            <person name="Gautier V."/>
            <person name="Ament-Velasquez S.L."/>
            <person name="Kruys A."/>
            <person name="Hutchinson M.I."/>
            <person name="Powell A.J."/>
            <person name="Barry K."/>
            <person name="Miller A.N."/>
            <person name="Grigoriev I.V."/>
            <person name="Debuchy R."/>
            <person name="Gladieux P."/>
            <person name="Hiltunen Thoren M."/>
            <person name="Johannesson H."/>
        </authorList>
    </citation>
    <scope>NUCLEOTIDE SEQUENCE</scope>
    <source>
        <strain evidence="7">CBS 731.68</strain>
    </source>
</reference>
<dbReference type="GO" id="GO:0071949">
    <property type="term" value="F:FAD binding"/>
    <property type="evidence" value="ECO:0007669"/>
    <property type="project" value="InterPro"/>
</dbReference>
<organism evidence="7 8">
    <name type="scientific">Parathielavia appendiculata</name>
    <dbReference type="NCBI Taxonomy" id="2587402"/>
    <lineage>
        <taxon>Eukaryota</taxon>
        <taxon>Fungi</taxon>
        <taxon>Dikarya</taxon>
        <taxon>Ascomycota</taxon>
        <taxon>Pezizomycotina</taxon>
        <taxon>Sordariomycetes</taxon>
        <taxon>Sordariomycetidae</taxon>
        <taxon>Sordariales</taxon>
        <taxon>Chaetomiaceae</taxon>
        <taxon>Parathielavia</taxon>
    </lineage>
</organism>
<evidence type="ECO:0000256" key="5">
    <source>
        <dbReference type="SAM" id="MobiDB-lite"/>
    </source>
</evidence>
<evidence type="ECO:0000256" key="3">
    <source>
        <dbReference type="ARBA" id="ARBA00022827"/>
    </source>
</evidence>
<dbReference type="GO" id="GO:0016491">
    <property type="term" value="F:oxidoreductase activity"/>
    <property type="evidence" value="ECO:0007669"/>
    <property type="project" value="UniProtKB-KW"/>
</dbReference>
<dbReference type="InterPro" id="IPR027417">
    <property type="entry name" value="P-loop_NTPase"/>
</dbReference>
<name>A0AAN6Z297_9PEZI</name>
<dbReference type="InterPro" id="IPR006094">
    <property type="entry name" value="Oxid_FAD_bind_N"/>
</dbReference>
<dbReference type="Gene3D" id="3.40.50.2020">
    <property type="match status" value="1"/>
</dbReference>
<protein>
    <recommendedName>
        <fullName evidence="6">FAD-binding PCMH-type domain-containing protein</fullName>
    </recommendedName>
</protein>
<keyword evidence="4" id="KW-0560">Oxidoreductase</keyword>
<keyword evidence="3" id="KW-0274">FAD</keyword>
<feature type="compositionally biased region" description="Polar residues" evidence="5">
    <location>
        <begin position="838"/>
        <end position="855"/>
    </location>
</feature>
<dbReference type="CDD" id="cd06223">
    <property type="entry name" value="PRTases_typeI"/>
    <property type="match status" value="1"/>
</dbReference>
<dbReference type="PANTHER" id="PTHR42973">
    <property type="entry name" value="BINDING OXIDOREDUCTASE, PUTATIVE (AFU_ORTHOLOGUE AFUA_1G17690)-RELATED"/>
    <property type="match status" value="1"/>
</dbReference>
<feature type="domain" description="FAD-binding PCMH-type" evidence="6">
    <location>
        <begin position="269"/>
        <end position="446"/>
    </location>
</feature>
<gene>
    <name evidence="7" type="ORF">N657DRAFT_672912</name>
</gene>
<comment type="caution">
    <text evidence="7">The sequence shown here is derived from an EMBL/GenBank/DDBJ whole genome shotgun (WGS) entry which is preliminary data.</text>
</comment>
<dbReference type="SUPFAM" id="SSF53271">
    <property type="entry name" value="PRTase-like"/>
    <property type="match status" value="1"/>
</dbReference>
<dbReference type="InterPro" id="IPR029057">
    <property type="entry name" value="PRTase-like"/>
</dbReference>
<reference evidence="7" key="2">
    <citation type="submission" date="2023-05" db="EMBL/GenBank/DDBJ databases">
        <authorList>
            <consortium name="Lawrence Berkeley National Laboratory"/>
            <person name="Steindorff A."/>
            <person name="Hensen N."/>
            <person name="Bonometti L."/>
            <person name="Westerberg I."/>
            <person name="Brannstrom I.O."/>
            <person name="Guillou S."/>
            <person name="Cros-Aarteil S."/>
            <person name="Calhoun S."/>
            <person name="Haridas S."/>
            <person name="Kuo A."/>
            <person name="Mondo S."/>
            <person name="Pangilinan J."/>
            <person name="Riley R."/>
            <person name="Labutti K."/>
            <person name="Andreopoulos B."/>
            <person name="Lipzen A."/>
            <person name="Chen C."/>
            <person name="Yanf M."/>
            <person name="Daum C."/>
            <person name="Ng V."/>
            <person name="Clum A."/>
            <person name="Ohm R."/>
            <person name="Martin F."/>
            <person name="Silar P."/>
            <person name="Natvig D."/>
            <person name="Lalanne C."/>
            <person name="Gautier V."/>
            <person name="Ament-Velasquez S.L."/>
            <person name="Kruys A."/>
            <person name="Hutchinson M.I."/>
            <person name="Powell A.J."/>
            <person name="Barry K."/>
            <person name="Miller A.N."/>
            <person name="Grigoriev I.V."/>
            <person name="Debuchy R."/>
            <person name="Gladieux P."/>
            <person name="Thoren M.H."/>
            <person name="Johannesson H."/>
        </authorList>
    </citation>
    <scope>NUCLEOTIDE SEQUENCE</scope>
    <source>
        <strain evidence="7">CBS 731.68</strain>
    </source>
</reference>
<dbReference type="InterPro" id="IPR016166">
    <property type="entry name" value="FAD-bd_PCMH"/>
</dbReference>
<accession>A0AAN6Z297</accession>
<evidence type="ECO:0000313" key="8">
    <source>
        <dbReference type="Proteomes" id="UP001302602"/>
    </source>
</evidence>
<dbReference type="Pfam" id="PF00156">
    <property type="entry name" value="Pribosyltran"/>
    <property type="match status" value="1"/>
</dbReference>
<dbReference type="GO" id="GO:0006695">
    <property type="term" value="P:cholesterol biosynthetic process"/>
    <property type="evidence" value="ECO:0007669"/>
    <property type="project" value="InterPro"/>
</dbReference>
<dbReference type="Gene3D" id="3.30.465.10">
    <property type="match status" value="1"/>
</dbReference>
<feature type="region of interest" description="Disordered" evidence="5">
    <location>
        <begin position="818"/>
        <end position="855"/>
    </location>
</feature>
<dbReference type="Pfam" id="PF01565">
    <property type="entry name" value="FAD_binding_4"/>
    <property type="match status" value="1"/>
</dbReference>
<evidence type="ECO:0000256" key="2">
    <source>
        <dbReference type="ARBA" id="ARBA00022630"/>
    </source>
</evidence>
<sequence>MAFLGTLKQALEQKATTATASSSPGHRLRRKVTRYSALVPNGLFAASLRGWLSTSQAEPPLPCLESTPAISGTAFGEAPAFDIGTDSGIAGVDGDSKFDLILLCNHGLYGPNPEPDRNVIQRALEMLVERDGLLVLLHREGLYLDGLVARRTVLLPGGGVIRVPSDDDERLDCFAAFMAGFAAPDEATAAGWRDVCRVLGRRGCSEAGASAHQEEGEGAGGEGQDQLVFRAPGMVMASFTRHAATALGELTVKVPSRLTEKPVKNSEARLRCPAAIVRPTGGWQVQECVRWALRHGVGLTVIGGGHSGHCLWPHVVAIDMDEEEYSSRLVHAPAASTTGDIVRAAMGDRLAVPLGARPSVGAGSWLQGGIGHLARLHGLACDAIVNAKVVGLASGEIRSVGCLPDEFQSVYTGAASPSDLDLLWAIKGAGTNFGIVIDVVFKTYAAPKYLIRKWLVPLGDVLEARHKLRQVGKFVGDQLRLGVTMLKMLTAGAGVETPTTASVSMSAVLGPQTSCVTVDGVGVFDTKMYVSEMNHGCEKPSSFKRSLFLNDIGEANSIADILVAAIEARPTPLSYLYLAQGGGAVGDVGADATAFGCRDWDFACTIAGVWPRSQERFEIAQAAVDWVYKVGGKLLPVSRGAYSADLGPDPRDTALAASAFGPNLPRLARLKRKSDPRNVLASACPLPRIPMEPKLIVLVTGASGVGKDYCADIWVRSVVISEATKREYAAATGADVDRLLRDRAYKDQQRPSLTAFWESQVQQRPRLPEEHFMNAVYAAADVDVLFITGMRDEAPVAAFSYLVPDSRLLDVRVQISERTGRGSQMDGKDGPVGDSKESNAMPTSRPSSDYHTSYIFNNDATGTGRPLPMVRPIPDFPSPGIEFCHVLDIAQRPAGLTLCTSLLEQHFSSDWNKIDRVVCCEAGGFVFATALAVRVNVPLVLIREAGKLPPPTVSVDRSPSHISASASSRPKKRIEMDRDAIPSGASVLVVDDVLATGQTLCAVLRLLGEAGVAAENVSAMVVAEFLSTVARICCAGVTLAKLRQARGSCSSGLEFLVYSQGS</sequence>
<dbReference type="PANTHER" id="PTHR42973:SF25">
    <property type="entry name" value="PHOSPHOMEVALONATE KINASE"/>
    <property type="match status" value="1"/>
</dbReference>
<dbReference type="GO" id="GO:0005737">
    <property type="term" value="C:cytoplasm"/>
    <property type="evidence" value="ECO:0007669"/>
    <property type="project" value="InterPro"/>
</dbReference>
<dbReference type="InterPro" id="IPR050416">
    <property type="entry name" value="FAD-linked_Oxidoreductase"/>
</dbReference>
<dbReference type="EMBL" id="MU853231">
    <property type="protein sequence ID" value="KAK4122347.1"/>
    <property type="molecule type" value="Genomic_DNA"/>
</dbReference>
<dbReference type="PROSITE" id="PS51387">
    <property type="entry name" value="FAD_PCMH"/>
    <property type="match status" value="1"/>
</dbReference>
<dbReference type="InterPro" id="IPR005919">
    <property type="entry name" value="Pmev_kin_anim"/>
</dbReference>
<dbReference type="Gene3D" id="3.40.462.20">
    <property type="match status" value="1"/>
</dbReference>
<dbReference type="GO" id="GO:0004631">
    <property type="term" value="F:phosphomevalonate kinase activity"/>
    <property type="evidence" value="ECO:0007669"/>
    <property type="project" value="InterPro"/>
</dbReference>
<dbReference type="InterPro" id="IPR036318">
    <property type="entry name" value="FAD-bd_PCMH-like_sf"/>
</dbReference>